<evidence type="ECO:0000256" key="1">
    <source>
        <dbReference type="SAM" id="MobiDB-lite"/>
    </source>
</evidence>
<dbReference type="RefSeq" id="WP_311628125.1">
    <property type="nucleotide sequence ID" value="NZ_JAVRFE010000104.1"/>
</dbReference>
<feature type="compositionally biased region" description="Low complexity" evidence="1">
    <location>
        <begin position="509"/>
        <end position="520"/>
    </location>
</feature>
<feature type="compositionally biased region" description="Low complexity" evidence="1">
    <location>
        <begin position="485"/>
        <end position="501"/>
    </location>
</feature>
<feature type="region of interest" description="Disordered" evidence="1">
    <location>
        <begin position="485"/>
        <end position="521"/>
    </location>
</feature>
<organism evidence="2 3">
    <name type="scientific">Streptomyces mooreae</name>
    <dbReference type="NCBI Taxonomy" id="3075523"/>
    <lineage>
        <taxon>Bacteria</taxon>
        <taxon>Bacillati</taxon>
        <taxon>Actinomycetota</taxon>
        <taxon>Actinomycetes</taxon>
        <taxon>Kitasatosporales</taxon>
        <taxon>Streptomycetaceae</taxon>
        <taxon>Streptomyces</taxon>
    </lineage>
</organism>
<sequence length="687" mass="73401">MALPAPHLDDRRFQQFVDDAKRYIQQRCPEWTDHNVSDPGVTLIEAVAHMADQIVYRLNRVPEKNHLAFLDLLGVTLFPPSAARADVTFWLSAPQAEPVVLPAGTEVATGRTETEEAVSFATEDDLTVVPCELEAVLRQESGTTPEDCGQDVFGGRDVAVFAAAPRPGDTLLFGLSAAVPRCAAVLRLDSRVDGVGVDPRQPPLCWEAWTADGWTECEVEEDSTGGLNRPGEVVLHVPAGHLVSRVGRTDAAWLRCRVVEAAPGQPFYSASPTVRAASAFTIGGTTRVAHAEVVRDEPLGESTGVPGQRLRLAQAPVVADRPPLRLEISDGDGWQEWQVVADFASSGPYDRHITLEEATGEIAFGPSVRQPDGTVRQFGAVPVKGSVIRAPHYRTGGGRSGNVARGAIQVLRSSIPYVARVENREAARGGVDGETVQEAKVRAPIALRAQERAVTARDYEELARRAAPEAARIACLAVDPATRATGAAGTASGPGADAGPTGQNGSPGQAGQTGQTGQTGENAVRVLVVPQAVPDRGGRLRFEQLVPGQELLGRVTQFLDERRPLGTRLAVGPPFYQGVTVVATLHSFRAARADRVRAEALDALYAYLDPLTGGAHGDGWPFGRPLRSGEIFAALQRVPGVELVDEVLLHPADPLTGRRGDATDRIELAPSALLFPFDHRVRVIEAR</sequence>
<dbReference type="Proteomes" id="UP001180551">
    <property type="component" value="Unassembled WGS sequence"/>
</dbReference>
<reference evidence="2" key="1">
    <citation type="submission" date="2024-05" db="EMBL/GenBank/DDBJ databases">
        <title>30 novel species of actinomycetes from the DSMZ collection.</title>
        <authorList>
            <person name="Nouioui I."/>
        </authorList>
    </citation>
    <scope>NUCLEOTIDE SEQUENCE</scope>
    <source>
        <strain evidence="2">DSM 41527</strain>
    </source>
</reference>
<comment type="caution">
    <text evidence="2">The sequence shown here is derived from an EMBL/GenBank/DDBJ whole genome shotgun (WGS) entry which is preliminary data.</text>
</comment>
<gene>
    <name evidence="2" type="ORF">RM550_36910</name>
</gene>
<name>A0ABU2TJV0_9ACTN</name>
<evidence type="ECO:0000313" key="2">
    <source>
        <dbReference type="EMBL" id="MDT0461222.1"/>
    </source>
</evidence>
<dbReference type="NCBIfam" id="TIGR02243">
    <property type="entry name" value="putative baseplate assembly protein"/>
    <property type="match status" value="1"/>
</dbReference>
<dbReference type="InterPro" id="IPR011749">
    <property type="entry name" value="CHP02243"/>
</dbReference>
<protein>
    <submittedName>
        <fullName evidence="2">Baseplate assembly protein</fullName>
    </submittedName>
</protein>
<accession>A0ABU2TJV0</accession>
<evidence type="ECO:0000313" key="3">
    <source>
        <dbReference type="Proteomes" id="UP001180551"/>
    </source>
</evidence>
<proteinExistence type="predicted"/>
<keyword evidence="3" id="KW-1185">Reference proteome</keyword>
<dbReference type="EMBL" id="JAVRFE010000104">
    <property type="protein sequence ID" value="MDT0461222.1"/>
    <property type="molecule type" value="Genomic_DNA"/>
</dbReference>